<protein>
    <recommendedName>
        <fullName evidence="2">Outer membrane protein beta-barrel domain-containing protein</fullName>
    </recommendedName>
</protein>
<comment type="caution">
    <text evidence="3">The sequence shown here is derived from an EMBL/GenBank/DDBJ whole genome shotgun (WGS) entry which is preliminary data.</text>
</comment>
<accession>A0A0Q1CE83</accession>
<dbReference type="Gene3D" id="2.40.160.20">
    <property type="match status" value="1"/>
</dbReference>
<keyword evidence="1" id="KW-0732">Signal</keyword>
<name>A0A0Q1CE83_9FLAO</name>
<organism evidence="3 4">
    <name type="scientific">Flagellimonas eckloniae</name>
    <dbReference type="NCBI Taxonomy" id="346185"/>
    <lineage>
        <taxon>Bacteria</taxon>
        <taxon>Pseudomonadati</taxon>
        <taxon>Bacteroidota</taxon>
        <taxon>Flavobacteriia</taxon>
        <taxon>Flavobacteriales</taxon>
        <taxon>Flavobacteriaceae</taxon>
        <taxon>Flagellimonas</taxon>
    </lineage>
</organism>
<dbReference type="InterPro" id="IPR011250">
    <property type="entry name" value="OMP/PagP_B-barrel"/>
</dbReference>
<dbReference type="InterPro" id="IPR027385">
    <property type="entry name" value="Beta-barrel_OMP"/>
</dbReference>
<evidence type="ECO:0000313" key="4">
    <source>
        <dbReference type="Proteomes" id="UP000050827"/>
    </source>
</evidence>
<keyword evidence="4" id="KW-1185">Reference proteome</keyword>
<dbReference type="STRING" id="346185.AAY42_03390"/>
<dbReference type="SUPFAM" id="SSF56925">
    <property type="entry name" value="OMPA-like"/>
    <property type="match status" value="1"/>
</dbReference>
<sequence>MILFATHLGQSQLLYAEMGQSISNFEYQNSAGGTLDNLQSATNSFLGFGYTFQLPNDKLNIDVGLSYTNYGAKGSDEVLDNFFEWDVSYAGLQTGVTYYFARSKEFKFFGTLNASLEYLLRGTQTLNNQVFNLSGEDEFDNFLVVPRAGVGIQYPISNKAALYVQYQYGKSYSLVNSNPNDDEKLSITTHNIGIGITIQLPGCNCSFKNF</sequence>
<dbReference type="Pfam" id="PF13505">
    <property type="entry name" value="OMP_b-brl"/>
    <property type="match status" value="1"/>
</dbReference>
<dbReference type="AlphaFoldDB" id="A0A0Q1CE83"/>
<dbReference type="Proteomes" id="UP000050827">
    <property type="component" value="Unassembled WGS sequence"/>
</dbReference>
<dbReference type="EMBL" id="LCTZ01000002">
    <property type="protein sequence ID" value="KQC29048.1"/>
    <property type="molecule type" value="Genomic_DNA"/>
</dbReference>
<proteinExistence type="predicted"/>
<evidence type="ECO:0000313" key="3">
    <source>
        <dbReference type="EMBL" id="KQC29048.1"/>
    </source>
</evidence>
<gene>
    <name evidence="3" type="ORF">AAY42_03390</name>
</gene>
<evidence type="ECO:0000256" key="1">
    <source>
        <dbReference type="ARBA" id="ARBA00022729"/>
    </source>
</evidence>
<evidence type="ECO:0000259" key="2">
    <source>
        <dbReference type="Pfam" id="PF13505"/>
    </source>
</evidence>
<reference evidence="3 4" key="1">
    <citation type="submission" date="2015-04" db="EMBL/GenBank/DDBJ databases">
        <title>Complete genome of flavobacterium.</title>
        <authorList>
            <person name="Kwon Y.M."/>
            <person name="Kim S.-J."/>
        </authorList>
    </citation>
    <scope>NUCLEOTIDE SEQUENCE [LARGE SCALE GENOMIC DNA]</scope>
    <source>
        <strain evidence="3 4">DK169</strain>
    </source>
</reference>
<feature type="domain" description="Outer membrane protein beta-barrel" evidence="2">
    <location>
        <begin position="17"/>
        <end position="195"/>
    </location>
</feature>